<dbReference type="AlphaFoldDB" id="A0A1D2M5Q5"/>
<dbReference type="PANTHER" id="PTHR11012">
    <property type="entry name" value="PROTEIN KINASE-LIKE DOMAIN-CONTAINING"/>
    <property type="match status" value="1"/>
</dbReference>
<proteinExistence type="predicted"/>
<sequence>MTAVQPIDKDFIESVLHEPVKDISIKAGCNEGDNVAGSLKSITASITSGEEKHFIFKHFPEEMTKENGFVVFMKAFWRENAVYKILFPKLEEFTKSRGFDYQTPSVKYYKGHNDDKHDYILLEDARPAGYIMPDKTISLTLDEMTLVMKEFAAFHAVTYAYLRDQGERVFKEVEGFQYFIQDEFLKQMIETTFVPIMKMFYDVAVEVVEKRYPEGAEKLKKNAEKNGELIHTMEHLTDKKYFPAIVHFDLWCNNMLIKHDGQGRAVGVKFIDFQFMQRGNIFSDLHYFIYTSTTPEFRKAHLHTVLNVYYDAFQETLEKIKTPLPWGFTKGFFIDEFEAGIVSAFVRMTFAVPLQLGLISKTKKEDEDGEAMGHTKESVLKMYLDSPK</sequence>
<evidence type="ECO:0000313" key="2">
    <source>
        <dbReference type="EMBL" id="ODM88306.1"/>
    </source>
</evidence>
<name>A0A1D2M5Q5_ORCCI</name>
<dbReference type="InterPro" id="IPR015897">
    <property type="entry name" value="CHK_kinase-like"/>
</dbReference>
<feature type="domain" description="CHK kinase-like" evidence="1">
    <location>
        <begin position="120"/>
        <end position="319"/>
    </location>
</feature>
<dbReference type="OMA" id="WRENAVY"/>
<accession>A0A1D2M5Q5</accession>
<dbReference type="STRING" id="48709.A0A1D2M5Q5"/>
<dbReference type="Pfam" id="PF02958">
    <property type="entry name" value="EcKL"/>
    <property type="match status" value="1"/>
</dbReference>
<reference evidence="2 3" key="1">
    <citation type="journal article" date="2016" name="Genome Biol. Evol.">
        <title>Gene Family Evolution Reflects Adaptation to Soil Environmental Stressors in the Genome of the Collembolan Orchesella cincta.</title>
        <authorList>
            <person name="Faddeeva-Vakhrusheva A."/>
            <person name="Derks M.F."/>
            <person name="Anvar S.Y."/>
            <person name="Agamennone V."/>
            <person name="Suring W."/>
            <person name="Smit S."/>
            <person name="van Straalen N.M."/>
            <person name="Roelofs D."/>
        </authorList>
    </citation>
    <scope>NUCLEOTIDE SEQUENCE [LARGE SCALE GENOMIC DNA]</scope>
    <source>
        <tissue evidence="2">Mixed pool</tissue>
    </source>
</reference>
<evidence type="ECO:0000259" key="1">
    <source>
        <dbReference type="SMART" id="SM00587"/>
    </source>
</evidence>
<dbReference type="InterPro" id="IPR004119">
    <property type="entry name" value="EcKL"/>
</dbReference>
<dbReference type="Proteomes" id="UP000094527">
    <property type="component" value="Unassembled WGS sequence"/>
</dbReference>
<dbReference type="SUPFAM" id="SSF56112">
    <property type="entry name" value="Protein kinase-like (PK-like)"/>
    <property type="match status" value="1"/>
</dbReference>
<dbReference type="SMART" id="SM00587">
    <property type="entry name" value="CHK"/>
    <property type="match status" value="1"/>
</dbReference>
<gene>
    <name evidence="2" type="ORF">Ocin01_18374</name>
</gene>
<organism evidence="2 3">
    <name type="scientific">Orchesella cincta</name>
    <name type="common">Springtail</name>
    <name type="synonym">Podura cincta</name>
    <dbReference type="NCBI Taxonomy" id="48709"/>
    <lineage>
        <taxon>Eukaryota</taxon>
        <taxon>Metazoa</taxon>
        <taxon>Ecdysozoa</taxon>
        <taxon>Arthropoda</taxon>
        <taxon>Hexapoda</taxon>
        <taxon>Collembola</taxon>
        <taxon>Entomobryomorpha</taxon>
        <taxon>Entomobryoidea</taxon>
        <taxon>Orchesellidae</taxon>
        <taxon>Orchesellinae</taxon>
        <taxon>Orchesella</taxon>
    </lineage>
</organism>
<dbReference type="PANTHER" id="PTHR11012:SF30">
    <property type="entry name" value="PROTEIN KINASE-LIKE DOMAIN-CONTAINING"/>
    <property type="match status" value="1"/>
</dbReference>
<protein>
    <recommendedName>
        <fullName evidence="1">CHK kinase-like domain-containing protein</fullName>
    </recommendedName>
</protein>
<comment type="caution">
    <text evidence="2">The sequence shown here is derived from an EMBL/GenBank/DDBJ whole genome shotgun (WGS) entry which is preliminary data.</text>
</comment>
<dbReference type="Gene3D" id="3.90.1200.10">
    <property type="match status" value="1"/>
</dbReference>
<dbReference type="EMBL" id="LJIJ01003790">
    <property type="protein sequence ID" value="ODM88306.1"/>
    <property type="molecule type" value="Genomic_DNA"/>
</dbReference>
<keyword evidence="3" id="KW-1185">Reference proteome</keyword>
<evidence type="ECO:0000313" key="3">
    <source>
        <dbReference type="Proteomes" id="UP000094527"/>
    </source>
</evidence>
<dbReference type="InterPro" id="IPR011009">
    <property type="entry name" value="Kinase-like_dom_sf"/>
</dbReference>
<feature type="non-terminal residue" evidence="2">
    <location>
        <position position="388"/>
    </location>
</feature>
<dbReference type="OrthoDB" id="8250698at2759"/>